<dbReference type="GO" id="GO:0098554">
    <property type="term" value="C:cytoplasmic side of endoplasmic reticulum membrane"/>
    <property type="evidence" value="ECO:0007669"/>
    <property type="project" value="EnsemblFungi"/>
</dbReference>
<keyword evidence="11 18" id="KW-0472">Membrane</keyword>
<evidence type="ECO:0000313" key="21">
    <source>
        <dbReference type="EMBL" id="KGK36941.1"/>
    </source>
</evidence>
<evidence type="ECO:0000256" key="5">
    <source>
        <dbReference type="ARBA" id="ARBA00015841"/>
    </source>
</evidence>
<gene>
    <name evidence="22" type="ORF">BOH78_3386</name>
    <name evidence="20" type="ORF">C5L36_0A08390</name>
    <name evidence="23" type="ORF">CAS74_004215</name>
    <name evidence="21" type="ORF">JL09_g3903</name>
</gene>
<evidence type="ECO:0000313" key="20">
    <source>
        <dbReference type="EMBL" id="AWU74241.1"/>
    </source>
</evidence>
<dbReference type="Pfam" id="PF00534">
    <property type="entry name" value="Glycos_transf_1"/>
    <property type="match status" value="1"/>
</dbReference>
<dbReference type="Gene3D" id="3.40.50.2000">
    <property type="entry name" value="Glycogen Phosphorylase B"/>
    <property type="match status" value="2"/>
</dbReference>
<dbReference type="EMBL" id="JQFK01000048">
    <property type="protein sequence ID" value="KGK36941.1"/>
    <property type="molecule type" value="Genomic_DNA"/>
</dbReference>
<keyword evidence="6 22" id="KW-0328">Glycosyltransferase</keyword>
<dbReference type="HOGENOM" id="CLU_012079_1_1_1"/>
<reference evidence="21" key="2">
    <citation type="submission" date="2014-08" db="EMBL/GenBank/DDBJ databases">
        <title>Exploiting Issatchenkia orientalis SD108 for Succinic Acid Production.</title>
        <authorList>
            <person name="Xiao H."/>
            <person name="Shao Z."/>
            <person name="Jiang Y."/>
            <person name="Dole S."/>
            <person name="Zhao H."/>
        </authorList>
    </citation>
    <scope>NUCLEOTIDE SEQUENCE [LARGE SCALE GENOMIC DNA]</scope>
    <source>
        <strain evidence="21">SD108</strain>
    </source>
</reference>
<comment type="pathway">
    <text evidence="2">Protein modification; protein glycosylation.</text>
</comment>
<reference evidence="22" key="4">
    <citation type="submission" date="2017-01" db="EMBL/GenBank/DDBJ databases">
        <authorList>
            <person name="Mah S.A."/>
            <person name="Swanson W.J."/>
            <person name="Moy G.W."/>
            <person name="Vacquier V.D."/>
        </authorList>
    </citation>
    <scope>NUCLEOTIDE SEQUENCE [LARGE SCALE GENOMIC DNA]</scope>
    <source>
        <strain evidence="22">129</strain>
    </source>
</reference>
<evidence type="ECO:0000256" key="16">
    <source>
        <dbReference type="ARBA" id="ARBA00033088"/>
    </source>
</evidence>
<reference evidence="25" key="3">
    <citation type="journal article" date="2017" name="Genome Announc.">
        <title>Genome sequences of Cyberlindnera fabianii 65, Pichia kudriavzevii 129, and Saccharomyces cerevisiae 131 isolated from fermented masau fruits in Zimbabwe.</title>
        <authorList>
            <person name="van Rijswijck I.M.H."/>
            <person name="Derks M.F.L."/>
            <person name="Abee T."/>
            <person name="de Ridder D."/>
            <person name="Smid E.J."/>
        </authorList>
    </citation>
    <scope>NUCLEOTIDE SEQUENCE [LARGE SCALE GENOMIC DNA]</scope>
    <source>
        <strain evidence="25">129</strain>
    </source>
</reference>
<dbReference type="VEuPathDB" id="FungiDB:C5L36_0A08390"/>
<evidence type="ECO:0000259" key="19">
    <source>
        <dbReference type="Pfam" id="PF00534"/>
    </source>
</evidence>
<dbReference type="EMBL" id="NHMM01000007">
    <property type="protein sequence ID" value="OUT20554.1"/>
    <property type="molecule type" value="Genomic_DNA"/>
</dbReference>
<dbReference type="Proteomes" id="UP000195871">
    <property type="component" value="Unassembled WGS sequence"/>
</dbReference>
<dbReference type="EC" id="2.4.1.142" evidence="4"/>
<comment type="catalytic activity">
    <reaction evidence="17">
        <text>an N,N'-diacetylchitobiosyl-diphospho-di-trans,poly-cis-dolichol + GDP-alpha-D-mannose = a beta-D-Man-(1-&gt;4)-beta-D-GlcNAc-(1-&gt;4)-alpha-D-GlcNAc-diphospho-di-trans,poly-cis-dolichol + GDP + H(+)</text>
        <dbReference type="Rhea" id="RHEA:13865"/>
        <dbReference type="Rhea" id="RHEA-COMP:19510"/>
        <dbReference type="Rhea" id="RHEA-COMP:19511"/>
        <dbReference type="ChEBI" id="CHEBI:15378"/>
        <dbReference type="ChEBI" id="CHEBI:57269"/>
        <dbReference type="ChEBI" id="CHEBI:57527"/>
        <dbReference type="ChEBI" id="CHEBI:58189"/>
        <dbReference type="ChEBI" id="CHEBI:58472"/>
        <dbReference type="EC" id="2.4.1.142"/>
    </reaction>
    <physiologicalReaction direction="left-to-right" evidence="17">
        <dbReference type="Rhea" id="RHEA:13866"/>
    </physiologicalReaction>
</comment>
<dbReference type="InterPro" id="IPR001296">
    <property type="entry name" value="Glyco_trans_1"/>
</dbReference>
<keyword evidence="9" id="KW-0256">Endoplasmic reticulum</keyword>
<evidence type="ECO:0000256" key="4">
    <source>
        <dbReference type="ARBA" id="ARBA00012611"/>
    </source>
</evidence>
<dbReference type="AlphaFoldDB" id="A0A099NYM2"/>
<evidence type="ECO:0000256" key="18">
    <source>
        <dbReference type="SAM" id="Phobius"/>
    </source>
</evidence>
<keyword evidence="7 22" id="KW-0808">Transferase</keyword>
<dbReference type="Proteomes" id="UP000029867">
    <property type="component" value="Unassembled WGS sequence"/>
</dbReference>
<organism evidence="21 24">
    <name type="scientific">Pichia kudriavzevii</name>
    <name type="common">Yeast</name>
    <name type="synonym">Issatchenkia orientalis</name>
    <dbReference type="NCBI Taxonomy" id="4909"/>
    <lineage>
        <taxon>Eukaryota</taxon>
        <taxon>Fungi</taxon>
        <taxon>Dikarya</taxon>
        <taxon>Ascomycota</taxon>
        <taxon>Saccharomycotina</taxon>
        <taxon>Pichiomycetes</taxon>
        <taxon>Pichiales</taxon>
        <taxon>Pichiaceae</taxon>
        <taxon>Pichia</taxon>
    </lineage>
</organism>
<feature type="domain" description="Glycosyl transferase family 1" evidence="19">
    <location>
        <begin position="287"/>
        <end position="440"/>
    </location>
</feature>
<reference evidence="24" key="1">
    <citation type="journal article" date="2014" name="Microb. Cell Fact.">
        <title>Exploiting Issatchenkia orientalis SD108 for succinic acid production.</title>
        <authorList>
            <person name="Xiao H."/>
            <person name="Shao Z."/>
            <person name="Jiang Y."/>
            <person name="Dole S."/>
            <person name="Zhao H."/>
        </authorList>
    </citation>
    <scope>NUCLEOTIDE SEQUENCE [LARGE SCALE GENOMIC DNA]</scope>
    <source>
        <strain evidence="24">SD108</strain>
    </source>
</reference>
<evidence type="ECO:0000313" key="26">
    <source>
        <dbReference type="Proteomes" id="UP000195871"/>
    </source>
</evidence>
<evidence type="ECO:0000313" key="23">
    <source>
        <dbReference type="EMBL" id="OUT20554.1"/>
    </source>
</evidence>
<dbReference type="STRING" id="4909.A0A099NYM2"/>
<evidence type="ECO:0000256" key="7">
    <source>
        <dbReference type="ARBA" id="ARBA00022679"/>
    </source>
</evidence>
<proteinExistence type="inferred from homology"/>
<protein>
    <recommendedName>
        <fullName evidence="5">Chitobiosyldiphosphodolichol beta-mannosyltransferase</fullName>
        <ecNumber evidence="4">2.4.1.142</ecNumber>
    </recommendedName>
    <alternativeName>
        <fullName evidence="13">Asparagine-linked glycosylation protein 1</fullName>
    </alternativeName>
    <alternativeName>
        <fullName evidence="15">Beta-1,4-mannosyltransferase</fullName>
    </alternativeName>
    <alternativeName>
        <fullName evidence="16">GDP-Man:GlcNAc2-PP-dolichol mannosyltransferase</fullName>
    </alternativeName>
    <alternativeName>
        <fullName evidence="14">GDP-mannose-dolichol diphosphochitobiose mannosyltransferase</fullName>
    </alternativeName>
</protein>
<dbReference type="Proteomes" id="UP000249293">
    <property type="component" value="Chromosome 1"/>
</dbReference>
<evidence type="ECO:0000256" key="15">
    <source>
        <dbReference type="ARBA" id="ARBA00031566"/>
    </source>
</evidence>
<comment type="function">
    <text evidence="12">Participates in the formation of the lipid-linked precursor oligosaccharide for N-glycosylation. Involved in assembling the dolichol-pyrophosphate-GlcNAc(2)-Man(5) intermediate on the cytoplasmic surface of the ER.</text>
</comment>
<evidence type="ECO:0000256" key="6">
    <source>
        <dbReference type="ARBA" id="ARBA00022676"/>
    </source>
</evidence>
<comment type="similarity">
    <text evidence="3">Belongs to the glycosyltransferase group 1 family.</text>
</comment>
<dbReference type="EMBL" id="CP028773">
    <property type="protein sequence ID" value="AWU74241.1"/>
    <property type="molecule type" value="Genomic_DNA"/>
</dbReference>
<evidence type="ECO:0000256" key="9">
    <source>
        <dbReference type="ARBA" id="ARBA00022824"/>
    </source>
</evidence>
<evidence type="ECO:0000256" key="11">
    <source>
        <dbReference type="ARBA" id="ARBA00023136"/>
    </source>
</evidence>
<evidence type="ECO:0000256" key="2">
    <source>
        <dbReference type="ARBA" id="ARBA00004922"/>
    </source>
</evidence>
<evidence type="ECO:0000313" key="24">
    <source>
        <dbReference type="Proteomes" id="UP000029867"/>
    </source>
</evidence>
<evidence type="ECO:0000313" key="22">
    <source>
        <dbReference type="EMBL" id="ONH73080.1"/>
    </source>
</evidence>
<dbReference type="SUPFAM" id="SSF53756">
    <property type="entry name" value="UDP-Glycosyltransferase/glycogen phosphorylase"/>
    <property type="match status" value="1"/>
</dbReference>
<keyword evidence="27" id="KW-1185">Reference proteome</keyword>
<evidence type="ECO:0000256" key="8">
    <source>
        <dbReference type="ARBA" id="ARBA00022692"/>
    </source>
</evidence>
<evidence type="ECO:0000313" key="27">
    <source>
        <dbReference type="Proteomes" id="UP000249293"/>
    </source>
</evidence>
<keyword evidence="8 18" id="KW-0812">Transmembrane</keyword>
<comment type="subcellular location">
    <subcellularLocation>
        <location evidence="1">Endoplasmic reticulum membrane</location>
        <topology evidence="1">Single-pass membrane protein</topology>
    </subcellularLocation>
</comment>
<name>A0A099NYM2_PICKU</name>
<feature type="transmembrane region" description="Helical" evidence="18">
    <location>
        <begin position="20"/>
        <end position="39"/>
    </location>
</feature>
<evidence type="ECO:0000256" key="12">
    <source>
        <dbReference type="ARBA" id="ARBA00024899"/>
    </source>
</evidence>
<dbReference type="InterPro" id="IPR026051">
    <property type="entry name" value="ALG1-like"/>
</dbReference>
<evidence type="ECO:0000313" key="25">
    <source>
        <dbReference type="Proteomes" id="UP000189274"/>
    </source>
</evidence>
<dbReference type="OrthoDB" id="614844at2759"/>
<reference evidence="20 27" key="6">
    <citation type="submission" date="2018-06" db="EMBL/GenBank/DDBJ databases">
        <title>Population genomics shows no distinction between pathogenic Candida krusei and environmental Pichia kudriavzevii: One species, four names.</title>
        <authorList>
            <person name="Douglass A.P."/>
            <person name="Offei B."/>
            <person name="Braun-Galleani S."/>
            <person name="Coughlan A.Y."/>
            <person name="Martos A."/>
            <person name="Ortiz-Merino R.A."/>
            <person name="Byrne K.P."/>
            <person name="Wolfe K.H."/>
        </authorList>
    </citation>
    <scope>NUCLEOTIDE SEQUENCE [LARGE SCALE GENOMIC DNA]</scope>
    <source>
        <strain evidence="20 27">CBS573</strain>
    </source>
</reference>
<dbReference type="PANTHER" id="PTHR13036:SF0">
    <property type="entry name" value="CHITOBIOSYLDIPHOSPHODOLICHOL BETA-MANNOSYLTRANSFERASE"/>
    <property type="match status" value="1"/>
</dbReference>
<dbReference type="EMBL" id="MQVM01000016">
    <property type="protein sequence ID" value="ONH73080.1"/>
    <property type="molecule type" value="Genomic_DNA"/>
</dbReference>
<dbReference type="UniPathway" id="UPA00378"/>
<reference evidence="23 26" key="5">
    <citation type="submission" date="2017-05" db="EMBL/GenBank/DDBJ databases">
        <title>The Genome Sequence of Candida krusei Ckrusei653.</title>
        <authorList>
            <person name="Cuomo C."/>
            <person name="Forche A."/>
            <person name="Young S."/>
            <person name="Abouelleil A."/>
            <person name="Cao P."/>
            <person name="Chapman S."/>
            <person name="Cusick C."/>
            <person name="Shea T."/>
            <person name="Nusbaum C."/>
            <person name="Birren B."/>
        </authorList>
    </citation>
    <scope>NUCLEOTIDE SEQUENCE [LARGE SCALE GENOMIC DNA]</scope>
    <source>
        <strain evidence="23 26">Ckrusei653</strain>
    </source>
</reference>
<evidence type="ECO:0000256" key="10">
    <source>
        <dbReference type="ARBA" id="ARBA00022989"/>
    </source>
</evidence>
<evidence type="ECO:0000256" key="3">
    <source>
        <dbReference type="ARBA" id="ARBA00006122"/>
    </source>
</evidence>
<accession>A0A099NYM2</accession>
<dbReference type="eggNOG" id="KOG2941">
    <property type="taxonomic scope" value="Eukaryota"/>
</dbReference>
<dbReference type="PANTHER" id="PTHR13036">
    <property type="entry name" value="BETA1,4 MANNOSYLTRANSFERASE"/>
    <property type="match status" value="1"/>
</dbReference>
<evidence type="ECO:0000256" key="1">
    <source>
        <dbReference type="ARBA" id="ARBA00004389"/>
    </source>
</evidence>
<sequence length="481" mass="56045">MLTDWIKYVGLPQEYWSFSKYTWALVFLWLSTPTLYVIYSRYQYICRVFERRSNIIVSEQQNEVVIVVLGDLGHSPRMSYHARSFEKLGYQVNLCGYLESNLPDYLKTPDISVYDVPVIKNKRNLPYILFAFMKVSSQFFDLTWLLKDVIDDGTRYVLVQNPPSLPVLLIIGLIKKFWAPHIQIIVDWHNLNWSILNLKYKNENNKMVRFMKMYEKYCARKVADFNITVSQTLKEYLIETFQLKKDKVLTLYDRPSNIFSPLDSREQLKDIVTNNKLVFGDINYNQNNDRILITSTSFTQDEDFTILVEALNILDVQLKNSSSPKRIIMIVTGKGPMQEDFHRMLDSYPWKKVIIKNLWLPIADYPKILKIADLGISLHYSSSGLDLPMKIVDLFGSGVPVITMNFTGISELVKDGINGLIMKNNTDASEMADKISSLLFRDVKRYVTLKEGALLESQRHWNDEWDEKLKPLVCINNHAHL</sequence>
<dbReference type="Proteomes" id="UP000189274">
    <property type="component" value="Unassembled WGS sequence"/>
</dbReference>
<evidence type="ECO:0000256" key="14">
    <source>
        <dbReference type="ARBA" id="ARBA00031434"/>
    </source>
</evidence>
<evidence type="ECO:0000256" key="17">
    <source>
        <dbReference type="ARBA" id="ARBA00045071"/>
    </source>
</evidence>
<keyword evidence="10 18" id="KW-1133">Transmembrane helix</keyword>
<dbReference type="GO" id="GO:0004578">
    <property type="term" value="F:chitobiosyldiphosphodolichol beta-mannosyltransferase activity"/>
    <property type="evidence" value="ECO:0007669"/>
    <property type="project" value="UniProtKB-EC"/>
</dbReference>
<evidence type="ECO:0000256" key="13">
    <source>
        <dbReference type="ARBA" id="ARBA00030745"/>
    </source>
</evidence>
<dbReference type="GO" id="GO:0006488">
    <property type="term" value="P:dolichol-linked oligosaccharide biosynthetic process"/>
    <property type="evidence" value="ECO:0007669"/>
    <property type="project" value="EnsemblFungi"/>
</dbReference>